<evidence type="ECO:0000259" key="2">
    <source>
        <dbReference type="PROSITE" id="PS50943"/>
    </source>
</evidence>
<proteinExistence type="predicted"/>
<dbReference type="EMBL" id="JBHUIX010000013">
    <property type="protein sequence ID" value="MFD2175037.1"/>
    <property type="molecule type" value="Genomic_DNA"/>
</dbReference>
<dbReference type="InterPro" id="IPR011051">
    <property type="entry name" value="RmlC_Cupin_sf"/>
</dbReference>
<evidence type="ECO:0000256" key="1">
    <source>
        <dbReference type="ARBA" id="ARBA00023125"/>
    </source>
</evidence>
<dbReference type="InterPro" id="IPR050807">
    <property type="entry name" value="TransReg_Diox_bact_type"/>
</dbReference>
<dbReference type="SMART" id="SM00530">
    <property type="entry name" value="HTH_XRE"/>
    <property type="match status" value="1"/>
</dbReference>
<dbReference type="Proteomes" id="UP001597413">
    <property type="component" value="Unassembled WGS sequence"/>
</dbReference>
<organism evidence="3 4">
    <name type="scientific">Rhodobacter lacus</name>
    <dbReference type="NCBI Taxonomy" id="1641972"/>
    <lineage>
        <taxon>Bacteria</taxon>
        <taxon>Pseudomonadati</taxon>
        <taxon>Pseudomonadota</taxon>
        <taxon>Alphaproteobacteria</taxon>
        <taxon>Rhodobacterales</taxon>
        <taxon>Rhodobacter group</taxon>
        <taxon>Rhodobacter</taxon>
    </lineage>
</organism>
<feature type="domain" description="HTH cro/C1-type" evidence="2">
    <location>
        <begin position="21"/>
        <end position="75"/>
    </location>
</feature>
<keyword evidence="4" id="KW-1185">Reference proteome</keyword>
<evidence type="ECO:0000313" key="4">
    <source>
        <dbReference type="Proteomes" id="UP001597413"/>
    </source>
</evidence>
<dbReference type="InterPro" id="IPR010982">
    <property type="entry name" value="Lambda_DNA-bd_dom_sf"/>
</dbReference>
<dbReference type="CDD" id="cd00093">
    <property type="entry name" value="HTH_XRE"/>
    <property type="match status" value="1"/>
</dbReference>
<name>A0ABW5A9Q4_9RHOB</name>
<dbReference type="PANTHER" id="PTHR46797:SF1">
    <property type="entry name" value="METHYLPHOSPHONATE SYNTHASE"/>
    <property type="match status" value="1"/>
</dbReference>
<keyword evidence="1" id="KW-0238">DNA-binding</keyword>
<dbReference type="RefSeq" id="WP_377391096.1">
    <property type="nucleotide sequence ID" value="NZ_JBHUIX010000013.1"/>
</dbReference>
<dbReference type="InterPro" id="IPR001387">
    <property type="entry name" value="Cro/C1-type_HTH"/>
</dbReference>
<dbReference type="PANTHER" id="PTHR46797">
    <property type="entry name" value="HTH-TYPE TRANSCRIPTIONAL REGULATOR"/>
    <property type="match status" value="1"/>
</dbReference>
<gene>
    <name evidence="3" type="ORF">ACFSM0_13155</name>
</gene>
<accession>A0ABW5A9Q4</accession>
<dbReference type="Gene3D" id="2.60.120.10">
    <property type="entry name" value="Jelly Rolls"/>
    <property type="match status" value="1"/>
</dbReference>
<dbReference type="PROSITE" id="PS50943">
    <property type="entry name" value="HTH_CROC1"/>
    <property type="match status" value="1"/>
</dbReference>
<reference evidence="4" key="1">
    <citation type="journal article" date="2019" name="Int. J. Syst. Evol. Microbiol.">
        <title>The Global Catalogue of Microorganisms (GCM) 10K type strain sequencing project: providing services to taxonomists for standard genome sequencing and annotation.</title>
        <authorList>
            <consortium name="The Broad Institute Genomics Platform"/>
            <consortium name="The Broad Institute Genome Sequencing Center for Infectious Disease"/>
            <person name="Wu L."/>
            <person name="Ma J."/>
        </authorList>
    </citation>
    <scope>NUCLEOTIDE SEQUENCE [LARGE SCALE GENOMIC DNA]</scope>
    <source>
        <strain evidence="4">CCUG 55131</strain>
    </source>
</reference>
<evidence type="ECO:0000313" key="3">
    <source>
        <dbReference type="EMBL" id="MFD2175037.1"/>
    </source>
</evidence>
<protein>
    <submittedName>
        <fullName evidence="3">Helix-turn-helix domain-containing protein</fullName>
    </submittedName>
</protein>
<dbReference type="InterPro" id="IPR014710">
    <property type="entry name" value="RmlC-like_jellyroll"/>
</dbReference>
<sequence length="192" mass="20136">MIDTPNDSSPQTPNALIAQAILRERLSAGLSLSALAARAGLAKSTLSQLEAGKGNPNVETLWAIATALGLPFSALFAEAAAPRALIRAQEGRALASDAAGFAAVLLDRCPPDRRRDLYRLALEPGARRAAAPHPPGTVEHALVATGKVRLGPEGAQEELGPGDYYRFAGDLPHLYAALDAPVLLFVVMEVTR</sequence>
<dbReference type="SUPFAM" id="SSF51182">
    <property type="entry name" value="RmlC-like cupins"/>
    <property type="match status" value="1"/>
</dbReference>
<dbReference type="Pfam" id="PF01381">
    <property type="entry name" value="HTH_3"/>
    <property type="match status" value="1"/>
</dbReference>
<dbReference type="Gene3D" id="1.10.260.40">
    <property type="entry name" value="lambda repressor-like DNA-binding domains"/>
    <property type="match status" value="1"/>
</dbReference>
<comment type="caution">
    <text evidence="3">The sequence shown here is derived from an EMBL/GenBank/DDBJ whole genome shotgun (WGS) entry which is preliminary data.</text>
</comment>
<dbReference type="CDD" id="cd02209">
    <property type="entry name" value="cupin_XRE_C"/>
    <property type="match status" value="1"/>
</dbReference>
<dbReference type="SUPFAM" id="SSF47413">
    <property type="entry name" value="lambda repressor-like DNA-binding domains"/>
    <property type="match status" value="1"/>
</dbReference>